<dbReference type="InterPro" id="IPR043519">
    <property type="entry name" value="NT_sf"/>
</dbReference>
<dbReference type="OrthoDB" id="9805041at2"/>
<keyword evidence="1" id="KW-0808">Transferase</keyword>
<dbReference type="SUPFAM" id="SSF81301">
    <property type="entry name" value="Nucleotidyltransferase"/>
    <property type="match status" value="1"/>
</dbReference>
<dbReference type="Gene3D" id="3.30.460.10">
    <property type="entry name" value="Beta Polymerase, domain 2"/>
    <property type="match status" value="1"/>
</dbReference>
<evidence type="ECO:0000313" key="1">
    <source>
        <dbReference type="EMBL" id="PZW20756.1"/>
    </source>
</evidence>
<dbReference type="GO" id="GO:0016301">
    <property type="term" value="F:kinase activity"/>
    <property type="evidence" value="ECO:0007669"/>
    <property type="project" value="UniProtKB-KW"/>
</dbReference>
<organism evidence="1 2">
    <name type="scientific">Thermosporothrix hazakensis</name>
    <dbReference type="NCBI Taxonomy" id="644383"/>
    <lineage>
        <taxon>Bacteria</taxon>
        <taxon>Bacillati</taxon>
        <taxon>Chloroflexota</taxon>
        <taxon>Ktedonobacteria</taxon>
        <taxon>Ktedonobacterales</taxon>
        <taxon>Thermosporotrichaceae</taxon>
        <taxon>Thermosporothrix</taxon>
    </lineage>
</organism>
<evidence type="ECO:0000313" key="2">
    <source>
        <dbReference type="Proteomes" id="UP000248806"/>
    </source>
</evidence>
<reference evidence="1 2" key="1">
    <citation type="submission" date="2018-06" db="EMBL/GenBank/DDBJ databases">
        <title>Genomic Encyclopedia of Archaeal and Bacterial Type Strains, Phase II (KMG-II): from individual species to whole genera.</title>
        <authorList>
            <person name="Goeker M."/>
        </authorList>
    </citation>
    <scope>NUCLEOTIDE SEQUENCE [LARGE SCALE GENOMIC DNA]</scope>
    <source>
        <strain evidence="1 2">ATCC BAA-1881</strain>
    </source>
</reference>
<comment type="caution">
    <text evidence="1">The sequence shown here is derived from an EMBL/GenBank/DDBJ whole genome shotgun (WGS) entry which is preliminary data.</text>
</comment>
<name>A0A326TVG3_THEHA</name>
<keyword evidence="1" id="KW-0418">Kinase</keyword>
<dbReference type="AlphaFoldDB" id="A0A326TVG3"/>
<dbReference type="EMBL" id="QKUF01000040">
    <property type="protein sequence ID" value="PZW20756.1"/>
    <property type="molecule type" value="Genomic_DNA"/>
</dbReference>
<sequence>MPLARRMGMMLVQAELENPAFCSLEPEKYQRLAREVEEEIKWRLPYISDVCRTLQEEMKRAGIHAEVHAWQKPLASISRKLEDVPRQSNENPLSQLHDLVSSHILV</sequence>
<protein>
    <submittedName>
        <fullName evidence="1">GTP pyrophosphokinase</fullName>
    </submittedName>
</protein>
<gene>
    <name evidence="1" type="ORF">EI42_05831</name>
</gene>
<proteinExistence type="predicted"/>
<dbReference type="RefSeq" id="WP_137686324.1">
    <property type="nucleotide sequence ID" value="NZ_BIFX01000002.1"/>
</dbReference>
<dbReference type="Proteomes" id="UP000248806">
    <property type="component" value="Unassembled WGS sequence"/>
</dbReference>
<accession>A0A326TVG3</accession>
<keyword evidence="2" id="KW-1185">Reference proteome</keyword>